<evidence type="ECO:0000256" key="2">
    <source>
        <dbReference type="ARBA" id="ARBA00022723"/>
    </source>
</evidence>
<dbReference type="FunFam" id="2.60.120.920:FF:000004">
    <property type="entry name" value="Butyrophilin subfamily 1 member A1"/>
    <property type="match status" value="1"/>
</dbReference>
<dbReference type="InterPro" id="IPR017907">
    <property type="entry name" value="Znf_RING_CS"/>
</dbReference>
<dbReference type="Proteomes" id="UP001501940">
    <property type="component" value="Chromosome 23"/>
</dbReference>
<feature type="domain" description="RING-type" evidence="9">
    <location>
        <begin position="46"/>
        <end position="85"/>
    </location>
</feature>
<evidence type="ECO:0000256" key="7">
    <source>
        <dbReference type="SAM" id="Coils"/>
    </source>
</evidence>
<dbReference type="Gene3D" id="3.30.40.10">
    <property type="entry name" value="Zinc/RING finger domain, C3HC4 (zinc finger)"/>
    <property type="match status" value="1"/>
</dbReference>
<accession>A0A3Q1C0M9</accession>
<feature type="coiled-coil region" evidence="7">
    <location>
        <begin position="206"/>
        <end position="233"/>
    </location>
</feature>
<proteinExistence type="predicted"/>
<evidence type="ECO:0000256" key="3">
    <source>
        <dbReference type="ARBA" id="ARBA00022771"/>
    </source>
</evidence>
<feature type="coiled-coil region" evidence="7">
    <location>
        <begin position="274"/>
        <end position="312"/>
    </location>
</feature>
<dbReference type="SMART" id="SM00184">
    <property type="entry name" value="RING"/>
    <property type="match status" value="1"/>
</dbReference>
<evidence type="ECO:0000256" key="1">
    <source>
        <dbReference type="ARBA" id="ARBA00022588"/>
    </source>
</evidence>
<dbReference type="InterPro" id="IPR013320">
    <property type="entry name" value="ConA-like_dom_sf"/>
</dbReference>
<dbReference type="InterPro" id="IPR006574">
    <property type="entry name" value="PRY"/>
</dbReference>
<keyword evidence="1" id="KW-0399">Innate immunity</keyword>
<reference evidence="11 12" key="1">
    <citation type="submission" date="2022-01" db="EMBL/GenBank/DDBJ databases">
        <title>A chromosome-scale genome assembly of the false clownfish, Amphiprion ocellaris.</title>
        <authorList>
            <person name="Ryu T."/>
        </authorList>
    </citation>
    <scope>NUCLEOTIDE SEQUENCE [LARGE SCALE GENOMIC DNA]</scope>
</reference>
<dbReference type="SMART" id="SM00589">
    <property type="entry name" value="PRY"/>
    <property type="match status" value="1"/>
</dbReference>
<dbReference type="PANTHER" id="PTHR25465:SF49">
    <property type="entry name" value="BLOODTHIRSTY-RELATED GENE FAMILY, MEMBER 1-RELATED"/>
    <property type="match status" value="1"/>
</dbReference>
<dbReference type="Pfam" id="PF13445">
    <property type="entry name" value="zf-RING_UBOX"/>
    <property type="match status" value="1"/>
</dbReference>
<dbReference type="GO" id="GO:0045087">
    <property type="term" value="P:innate immune response"/>
    <property type="evidence" value="ECO:0007669"/>
    <property type="project" value="UniProtKB-KW"/>
</dbReference>
<dbReference type="InterPro" id="IPR001870">
    <property type="entry name" value="B30.2/SPRY"/>
</dbReference>
<dbReference type="SMART" id="SM00449">
    <property type="entry name" value="SPRY"/>
    <property type="match status" value="1"/>
</dbReference>
<dbReference type="Gene3D" id="3.30.160.60">
    <property type="entry name" value="Classic Zinc Finger"/>
    <property type="match status" value="1"/>
</dbReference>
<dbReference type="PROSITE" id="PS00518">
    <property type="entry name" value="ZF_RING_1"/>
    <property type="match status" value="1"/>
</dbReference>
<dbReference type="CDD" id="cd19769">
    <property type="entry name" value="Bbox2_TRIM16-like"/>
    <property type="match status" value="1"/>
</dbReference>
<dbReference type="InterPro" id="IPR001841">
    <property type="entry name" value="Znf_RING"/>
</dbReference>
<dbReference type="InterPro" id="IPR003879">
    <property type="entry name" value="Butyrophylin_SPRY"/>
</dbReference>
<dbReference type="InterPro" id="IPR043136">
    <property type="entry name" value="B30.2/SPRY_sf"/>
</dbReference>
<dbReference type="PRINTS" id="PR01407">
    <property type="entry name" value="BUTYPHLNCDUF"/>
</dbReference>
<dbReference type="Ensembl" id="ENSAOCT00000013726.2">
    <property type="protein sequence ID" value="ENSAOCP00000020185.2"/>
    <property type="gene ID" value="ENSAOCG00000004057.2"/>
</dbReference>
<feature type="region of interest" description="Disordered" evidence="8">
    <location>
        <begin position="1"/>
        <end position="37"/>
    </location>
</feature>
<dbReference type="SUPFAM" id="SSF49899">
    <property type="entry name" value="Concanavalin A-like lectins/glucanases"/>
    <property type="match status" value="1"/>
</dbReference>
<dbReference type="PROSITE" id="PS50089">
    <property type="entry name" value="ZF_RING_2"/>
    <property type="match status" value="1"/>
</dbReference>
<dbReference type="Gene3D" id="2.60.120.920">
    <property type="match status" value="1"/>
</dbReference>
<dbReference type="AlphaFoldDB" id="A0A3Q1C0M9"/>
<protein>
    <submittedName>
        <fullName evidence="11">Uncharacterized protein</fullName>
    </submittedName>
</protein>
<dbReference type="SUPFAM" id="SSF57845">
    <property type="entry name" value="B-box zinc-binding domain"/>
    <property type="match status" value="1"/>
</dbReference>
<keyword evidence="2" id="KW-0479">Metal-binding</keyword>
<dbReference type="Pfam" id="PF00622">
    <property type="entry name" value="SPRY"/>
    <property type="match status" value="1"/>
</dbReference>
<evidence type="ECO:0000256" key="5">
    <source>
        <dbReference type="ARBA" id="ARBA00022859"/>
    </source>
</evidence>
<evidence type="ECO:0000256" key="4">
    <source>
        <dbReference type="ARBA" id="ARBA00022833"/>
    </source>
</evidence>
<feature type="compositionally biased region" description="Polar residues" evidence="8">
    <location>
        <begin position="15"/>
        <end position="24"/>
    </location>
</feature>
<dbReference type="GO" id="GO:0005737">
    <property type="term" value="C:cytoplasm"/>
    <property type="evidence" value="ECO:0007669"/>
    <property type="project" value="UniProtKB-ARBA"/>
</dbReference>
<dbReference type="GeneTree" id="ENSGT01040000240385"/>
<dbReference type="InterPro" id="IPR013083">
    <property type="entry name" value="Znf_RING/FYVE/PHD"/>
</dbReference>
<reference evidence="11" key="2">
    <citation type="submission" date="2025-08" db="UniProtKB">
        <authorList>
            <consortium name="Ensembl"/>
        </authorList>
    </citation>
    <scope>IDENTIFICATION</scope>
</reference>
<dbReference type="InterPro" id="IPR058030">
    <property type="entry name" value="TRIM8/14/16/25/29/45/65_CC"/>
</dbReference>
<organism evidence="11 12">
    <name type="scientific">Amphiprion ocellaris</name>
    <name type="common">Clown anemonefish</name>
    <dbReference type="NCBI Taxonomy" id="80972"/>
    <lineage>
        <taxon>Eukaryota</taxon>
        <taxon>Metazoa</taxon>
        <taxon>Chordata</taxon>
        <taxon>Craniata</taxon>
        <taxon>Vertebrata</taxon>
        <taxon>Euteleostomi</taxon>
        <taxon>Actinopterygii</taxon>
        <taxon>Neopterygii</taxon>
        <taxon>Teleostei</taxon>
        <taxon>Neoteleostei</taxon>
        <taxon>Acanthomorphata</taxon>
        <taxon>Ovalentaria</taxon>
        <taxon>Pomacentridae</taxon>
        <taxon>Amphiprion</taxon>
    </lineage>
</organism>
<reference evidence="11" key="3">
    <citation type="submission" date="2025-09" db="UniProtKB">
        <authorList>
            <consortium name="Ensembl"/>
        </authorList>
    </citation>
    <scope>IDENTIFICATION</scope>
</reference>
<evidence type="ECO:0000259" key="9">
    <source>
        <dbReference type="PROSITE" id="PS50089"/>
    </source>
</evidence>
<evidence type="ECO:0000313" key="12">
    <source>
        <dbReference type="Proteomes" id="UP001501940"/>
    </source>
</evidence>
<keyword evidence="3 6" id="KW-0863">Zinc-finger</keyword>
<dbReference type="Pfam" id="PF25600">
    <property type="entry name" value="TRIM_CC"/>
    <property type="match status" value="1"/>
</dbReference>
<dbReference type="SUPFAM" id="SSF57850">
    <property type="entry name" value="RING/U-box"/>
    <property type="match status" value="1"/>
</dbReference>
<evidence type="ECO:0000259" key="10">
    <source>
        <dbReference type="PROSITE" id="PS50188"/>
    </source>
</evidence>
<sequence length="563" mass="63701">MNSGGESTERRRQTSVRQGASQQLRDMASTSTSPSEPSLLEKHITCSICMEAFKDPVSTTCGHSFCKDCLRCNFEYNDMQCPLCKTHLTKAPDVNIVLRDLIQQLTKKDDEAVGPGEVACDVCIEQKLKAKKSCLVCLASYCSTHVKNHYSTKRLKGHKLVEPVENLDARACLTHGRPLDLYSRKRQKCICVRCMQEGQEEVVSTEDEWDKKKTELEDNKTELQDEIKKRKTKVDEIAKALKDCKDVLENDWWDIEGVFTAVIAIMEEAMARMQQPLKERRQLLEKEAKNLNDQLEAEINKLETTISELDDISALEDHVLFLQSYPSLQDPNNMKDWTEVELDTSLSFGTMRKTTIAMMEKIQQELEKLTSIELKRVPTFTADVKLDPATAHKRLVVSKDGKQVKDGGEDQEVADGPERFDLFGGVLGLDGFTSGRSYWEVEVTNKTGWDLGVARGSANRKGKLTLNPDNGYWVTVHYEDKKYAALTTPSVSLSLKEKAEKVGVFVDYEEGLVSFYDVTTQSHIYSFTECSFSEPIFPYFSPHLQQNGKNIDPLIISAVQKQQ</sequence>
<feature type="domain" description="B30.2/SPRY" evidence="10">
    <location>
        <begin position="364"/>
        <end position="558"/>
    </location>
</feature>
<dbReference type="InterPro" id="IPR027370">
    <property type="entry name" value="Znf-RING_euk"/>
</dbReference>
<dbReference type="InterPro" id="IPR051051">
    <property type="entry name" value="E3_ubiq-ligase_TRIM/RNF"/>
</dbReference>
<keyword evidence="5" id="KW-0391">Immunity</keyword>
<name>A0A3Q1C0M9_AMPOC</name>
<dbReference type="PROSITE" id="PS50188">
    <property type="entry name" value="B302_SPRY"/>
    <property type="match status" value="1"/>
</dbReference>
<keyword evidence="4" id="KW-0862">Zinc</keyword>
<dbReference type="GO" id="GO:0008270">
    <property type="term" value="F:zinc ion binding"/>
    <property type="evidence" value="ECO:0007669"/>
    <property type="project" value="UniProtKB-KW"/>
</dbReference>
<dbReference type="InterPro" id="IPR003877">
    <property type="entry name" value="SPRY_dom"/>
</dbReference>
<dbReference type="Gene3D" id="4.10.830.40">
    <property type="match status" value="1"/>
</dbReference>
<dbReference type="PANTHER" id="PTHR25465">
    <property type="entry name" value="B-BOX DOMAIN CONTAINING"/>
    <property type="match status" value="1"/>
</dbReference>
<dbReference type="OMA" id="IENEWWD"/>
<evidence type="ECO:0000313" key="11">
    <source>
        <dbReference type="Ensembl" id="ENSAOCP00000020185.2"/>
    </source>
</evidence>
<evidence type="ECO:0000256" key="6">
    <source>
        <dbReference type="PROSITE-ProRule" id="PRU00175"/>
    </source>
</evidence>
<evidence type="ECO:0000256" key="8">
    <source>
        <dbReference type="SAM" id="MobiDB-lite"/>
    </source>
</evidence>
<keyword evidence="7" id="KW-0175">Coiled coil</keyword>
<dbReference type="Pfam" id="PF13765">
    <property type="entry name" value="PRY"/>
    <property type="match status" value="1"/>
</dbReference>
<dbReference type="CDD" id="cd13733">
    <property type="entry name" value="SPRY_PRY_C-I_1"/>
    <property type="match status" value="1"/>
</dbReference>
<keyword evidence="12" id="KW-1185">Reference proteome</keyword>